<dbReference type="InterPro" id="IPR025618">
    <property type="entry name" value="YtpI"/>
</dbReference>
<sequence>MITALQWTFGAIVLVTVVLSVVFSYRSRRSRDPILRGLYGARMNICIGLTLIFLALIQMVLFSGSTLRVIVGSMFLVLGLFNLFAGIRNHSYFTKHRSSAR</sequence>
<proteinExistence type="predicted"/>
<dbReference type="AlphaFoldDB" id="A0A7X0SM98"/>
<keyword evidence="3" id="KW-1185">Reference proteome</keyword>
<comment type="caution">
    <text evidence="2">The sequence shown here is derived from an EMBL/GenBank/DDBJ whole genome shotgun (WGS) entry which is preliminary data.</text>
</comment>
<evidence type="ECO:0000256" key="1">
    <source>
        <dbReference type="SAM" id="Phobius"/>
    </source>
</evidence>
<dbReference type="Proteomes" id="UP000564644">
    <property type="component" value="Unassembled WGS sequence"/>
</dbReference>
<feature type="transmembrane region" description="Helical" evidence="1">
    <location>
        <begin position="6"/>
        <end position="25"/>
    </location>
</feature>
<keyword evidence="1" id="KW-0472">Membrane</keyword>
<keyword evidence="1" id="KW-0812">Transmembrane</keyword>
<dbReference type="Pfam" id="PF14007">
    <property type="entry name" value="YtpI"/>
    <property type="match status" value="1"/>
</dbReference>
<reference evidence="2 3" key="1">
    <citation type="submission" date="2020-08" db="EMBL/GenBank/DDBJ databases">
        <title>Cohnella phylogeny.</title>
        <authorList>
            <person name="Dunlap C."/>
        </authorList>
    </citation>
    <scope>NUCLEOTIDE SEQUENCE [LARGE SCALE GENOMIC DNA]</scope>
    <source>
        <strain evidence="2 3">CBP 2801</strain>
    </source>
</reference>
<evidence type="ECO:0000313" key="3">
    <source>
        <dbReference type="Proteomes" id="UP000564644"/>
    </source>
</evidence>
<name>A0A7X0SM98_9BACL</name>
<keyword evidence="1" id="KW-1133">Transmembrane helix</keyword>
<evidence type="ECO:0000313" key="2">
    <source>
        <dbReference type="EMBL" id="MBB6732613.1"/>
    </source>
</evidence>
<feature type="transmembrane region" description="Helical" evidence="1">
    <location>
        <begin position="45"/>
        <end position="63"/>
    </location>
</feature>
<organism evidence="2 3">
    <name type="scientific">Cohnella zeiphila</name>
    <dbReference type="NCBI Taxonomy" id="2761120"/>
    <lineage>
        <taxon>Bacteria</taxon>
        <taxon>Bacillati</taxon>
        <taxon>Bacillota</taxon>
        <taxon>Bacilli</taxon>
        <taxon>Bacillales</taxon>
        <taxon>Paenibacillaceae</taxon>
        <taxon>Cohnella</taxon>
    </lineage>
</organism>
<protein>
    <submittedName>
        <fullName evidence="2">YtpI family protein</fullName>
    </submittedName>
</protein>
<dbReference type="RefSeq" id="WP_185130279.1">
    <property type="nucleotide sequence ID" value="NZ_JACJVO010000021.1"/>
</dbReference>
<accession>A0A7X0SM98</accession>
<feature type="transmembrane region" description="Helical" evidence="1">
    <location>
        <begin position="69"/>
        <end position="87"/>
    </location>
</feature>
<dbReference type="EMBL" id="JACJVO010000021">
    <property type="protein sequence ID" value="MBB6732613.1"/>
    <property type="molecule type" value="Genomic_DNA"/>
</dbReference>
<gene>
    <name evidence="2" type="ORF">H7C18_16950</name>
</gene>